<dbReference type="InterPro" id="IPR042099">
    <property type="entry name" value="ANL_N_sf"/>
</dbReference>
<accession>A0ABV8HMX8</accession>
<evidence type="ECO:0000313" key="5">
    <source>
        <dbReference type="EMBL" id="MFC4033360.1"/>
    </source>
</evidence>
<feature type="domain" description="AMP-binding enzyme C-terminal" evidence="4">
    <location>
        <begin position="441"/>
        <end position="517"/>
    </location>
</feature>
<reference evidence="6" key="1">
    <citation type="journal article" date="2019" name="Int. J. Syst. Evol. Microbiol.">
        <title>The Global Catalogue of Microorganisms (GCM) 10K type strain sequencing project: providing services to taxonomists for standard genome sequencing and annotation.</title>
        <authorList>
            <consortium name="The Broad Institute Genomics Platform"/>
            <consortium name="The Broad Institute Genome Sequencing Center for Infectious Disease"/>
            <person name="Wu L."/>
            <person name="Ma J."/>
        </authorList>
    </citation>
    <scope>NUCLEOTIDE SEQUENCE [LARGE SCALE GENOMIC DNA]</scope>
    <source>
        <strain evidence="6">CGMCC 4.7237</strain>
    </source>
</reference>
<organism evidence="5 6">
    <name type="scientific">Streptomyces polygonati</name>
    <dbReference type="NCBI Taxonomy" id="1617087"/>
    <lineage>
        <taxon>Bacteria</taxon>
        <taxon>Bacillati</taxon>
        <taxon>Actinomycetota</taxon>
        <taxon>Actinomycetes</taxon>
        <taxon>Kitasatosporales</taxon>
        <taxon>Streptomycetaceae</taxon>
        <taxon>Streptomyces</taxon>
    </lineage>
</organism>
<dbReference type="EMBL" id="JBHSBB010000012">
    <property type="protein sequence ID" value="MFC4033360.1"/>
    <property type="molecule type" value="Genomic_DNA"/>
</dbReference>
<protein>
    <submittedName>
        <fullName evidence="5">Class I adenylate-forming enzyme family protein</fullName>
    </submittedName>
</protein>
<dbReference type="InterPro" id="IPR000873">
    <property type="entry name" value="AMP-dep_synth/lig_dom"/>
</dbReference>
<sequence>MNTPLTESPPVFPTFSEALERAAFRRTDPAVWDDGRWRSWHDCLVQAERTAGALHRRGLRAGDVLAAQLPNCWELLVLHAATARLGVLMLPLHCAYGAHEVRSLIEQSGATALVARDSYRGHDRVREIIALRERCTSLRHVWLSAGGPSSDLLPSSAELLAEDPDPTTRLPKPPRDPYTPLVLLASSGTTSQRPKLCVHSHGGLLGNAAAVAADGGLGPTDTIVSASPLSHAFGLLSVHLALVVGGGVGLFDGWDAERFLGALRAASATAAFAVPAQLRDLVFRSEQSASDVRPPLGLREVRTGGAPVPRELVDGVRRTLGARLIVQWGMTEIGAGTYTRPDDPPEAAFTIGRPVSGGEVRVLGKDGTPAEPGEVGELHYRSPYVFAGYFDAPELTRATFTDDGWLRSGDLGVLNPDGSVGYRGRTDELINRGGLKFSALEVEELLNDLPQLALHAVVARPDPRLGQRSCLLATLHEGARLSLDEVTAHLSRKGLATYKLPEQLVVVDRLPTTVTGKIARARLRTVPLPPAIPPRPVPEPVEAAQ</sequence>
<evidence type="ECO:0000259" key="4">
    <source>
        <dbReference type="Pfam" id="PF13193"/>
    </source>
</evidence>
<comment type="caution">
    <text evidence="5">The sequence shown here is derived from an EMBL/GenBank/DDBJ whole genome shotgun (WGS) entry which is preliminary data.</text>
</comment>
<dbReference type="InterPro" id="IPR045851">
    <property type="entry name" value="AMP-bd_C_sf"/>
</dbReference>
<evidence type="ECO:0000313" key="6">
    <source>
        <dbReference type="Proteomes" id="UP001595765"/>
    </source>
</evidence>
<name>A0ABV8HMX8_9ACTN</name>
<evidence type="ECO:0000259" key="3">
    <source>
        <dbReference type="Pfam" id="PF00501"/>
    </source>
</evidence>
<keyword evidence="6" id="KW-1185">Reference proteome</keyword>
<dbReference type="Pfam" id="PF13193">
    <property type="entry name" value="AMP-binding_C"/>
    <property type="match status" value="1"/>
</dbReference>
<dbReference type="RefSeq" id="WP_386430453.1">
    <property type="nucleotide sequence ID" value="NZ_JBHSBB010000012.1"/>
</dbReference>
<dbReference type="PANTHER" id="PTHR43201">
    <property type="entry name" value="ACYL-COA SYNTHETASE"/>
    <property type="match status" value="1"/>
</dbReference>
<proteinExistence type="inferred from homology"/>
<dbReference type="InterPro" id="IPR025110">
    <property type="entry name" value="AMP-bd_C"/>
</dbReference>
<dbReference type="Proteomes" id="UP001595765">
    <property type="component" value="Unassembled WGS sequence"/>
</dbReference>
<dbReference type="SUPFAM" id="SSF56801">
    <property type="entry name" value="Acetyl-CoA synthetase-like"/>
    <property type="match status" value="1"/>
</dbReference>
<evidence type="ECO:0000256" key="2">
    <source>
        <dbReference type="ARBA" id="ARBA00022598"/>
    </source>
</evidence>
<dbReference type="Gene3D" id="3.30.300.30">
    <property type="match status" value="1"/>
</dbReference>
<comment type="similarity">
    <text evidence="1">Belongs to the ATP-dependent AMP-binding enzyme family.</text>
</comment>
<dbReference type="PANTHER" id="PTHR43201:SF5">
    <property type="entry name" value="MEDIUM-CHAIN ACYL-COA LIGASE ACSF2, MITOCHONDRIAL"/>
    <property type="match status" value="1"/>
</dbReference>
<feature type="domain" description="AMP-dependent synthetase/ligase" evidence="3">
    <location>
        <begin position="22"/>
        <end position="390"/>
    </location>
</feature>
<evidence type="ECO:0000256" key="1">
    <source>
        <dbReference type="ARBA" id="ARBA00006432"/>
    </source>
</evidence>
<dbReference type="Pfam" id="PF00501">
    <property type="entry name" value="AMP-binding"/>
    <property type="match status" value="1"/>
</dbReference>
<gene>
    <name evidence="5" type="ORF">ACFO3J_17955</name>
</gene>
<keyword evidence="2" id="KW-0436">Ligase</keyword>
<dbReference type="Gene3D" id="3.40.50.12780">
    <property type="entry name" value="N-terminal domain of ligase-like"/>
    <property type="match status" value="1"/>
</dbReference>